<reference evidence="7 8" key="1">
    <citation type="journal article" date="2014" name="Gut Pathog.">
        <title>Gene clusters of Hafnia alvei strain FB1 important in survival and pathogenesis: a draft genome perspective.</title>
        <authorList>
            <person name="Tan J.Y."/>
            <person name="Yin W.F."/>
            <person name="Chan K.G."/>
        </authorList>
    </citation>
    <scope>NUCLEOTIDE SEQUENCE [LARGE SCALE GENOMIC DNA]</scope>
    <source>
        <strain evidence="7 8">FB1</strain>
    </source>
</reference>
<dbReference type="SUPFAM" id="SSF53335">
    <property type="entry name" value="S-adenosyl-L-methionine-dependent methyltransferases"/>
    <property type="match status" value="1"/>
</dbReference>
<evidence type="ECO:0000259" key="6">
    <source>
        <dbReference type="Pfam" id="PF05175"/>
    </source>
</evidence>
<dbReference type="GO" id="GO:0032259">
    <property type="term" value="P:methylation"/>
    <property type="evidence" value="ECO:0007669"/>
    <property type="project" value="UniProtKB-KW"/>
</dbReference>
<dbReference type="Proteomes" id="UP000029986">
    <property type="component" value="Chromosome"/>
</dbReference>
<dbReference type="eggNOG" id="COG2242">
    <property type="taxonomic scope" value="Bacteria"/>
</dbReference>
<evidence type="ECO:0000313" key="7">
    <source>
        <dbReference type="EMBL" id="AIU71924.1"/>
    </source>
</evidence>
<keyword evidence="4 7" id="KW-0808">Transferase</keyword>
<keyword evidence="3 7" id="KW-0489">Methyltransferase</keyword>
<dbReference type="InterPro" id="IPR007848">
    <property type="entry name" value="Small_mtfrase_dom"/>
</dbReference>
<sequence length="189" mass="20723">MKDDLFLRGHKVPMTKEEVRLAALERLNLRTAKRLIDVGAGTGSVSLEAALRYPDLHITAIERNPAALALIEENCRHFGCQNIDIVAADAPLALEVRADAVFIGGSGGNLTDIIDWALALLNDGGSLVMNFILLENYQQAFNQLQNRAVVELESSLIQISRLTALGSGHYFKPNNPTYLISCRKEQTHG</sequence>
<evidence type="ECO:0000256" key="4">
    <source>
        <dbReference type="ARBA" id="ARBA00022679"/>
    </source>
</evidence>
<dbReference type="OrthoDB" id="9787825at2"/>
<evidence type="ECO:0000256" key="2">
    <source>
        <dbReference type="ARBA" id="ARBA00022573"/>
    </source>
</evidence>
<dbReference type="UniPathway" id="UPA00148"/>
<keyword evidence="5" id="KW-0949">S-adenosyl-L-methionine</keyword>
<dbReference type="PANTHER" id="PTHR43182:SF1">
    <property type="entry name" value="COBALT-PRECORRIN-7 C(5)-METHYLTRANSFERASE"/>
    <property type="match status" value="1"/>
</dbReference>
<evidence type="ECO:0000256" key="3">
    <source>
        <dbReference type="ARBA" id="ARBA00022603"/>
    </source>
</evidence>
<evidence type="ECO:0000256" key="1">
    <source>
        <dbReference type="ARBA" id="ARBA00004953"/>
    </source>
</evidence>
<comment type="pathway">
    <text evidence="1">Cofactor biosynthesis; adenosylcobalamin biosynthesis.</text>
</comment>
<dbReference type="KEGG" id="hav:AT03_05660"/>
<dbReference type="InterPro" id="IPR029063">
    <property type="entry name" value="SAM-dependent_MTases_sf"/>
</dbReference>
<evidence type="ECO:0000313" key="8">
    <source>
        <dbReference type="Proteomes" id="UP000029986"/>
    </source>
</evidence>
<dbReference type="GO" id="GO:0009236">
    <property type="term" value="P:cobalamin biosynthetic process"/>
    <property type="evidence" value="ECO:0007669"/>
    <property type="project" value="UniProtKB-UniPathway"/>
</dbReference>
<keyword evidence="2" id="KW-0169">Cobalamin biosynthesis</keyword>
<dbReference type="InterPro" id="IPR050714">
    <property type="entry name" value="Cobalamin_biosynth_MTase"/>
</dbReference>
<dbReference type="GO" id="GO:0008276">
    <property type="term" value="F:protein methyltransferase activity"/>
    <property type="evidence" value="ECO:0007669"/>
    <property type="project" value="InterPro"/>
</dbReference>
<dbReference type="NCBIfam" id="TIGR02469">
    <property type="entry name" value="CbiT"/>
    <property type="match status" value="1"/>
</dbReference>
<dbReference type="AlphaFoldDB" id="A0A097QZK3"/>
<dbReference type="PATRIC" id="fig|1453496.5.peg.1130"/>
<evidence type="ECO:0000256" key="5">
    <source>
        <dbReference type="ARBA" id="ARBA00022691"/>
    </source>
</evidence>
<proteinExistence type="predicted"/>
<keyword evidence="8" id="KW-1185">Reference proteome</keyword>
<organism evidence="7 8">
    <name type="scientific">Hafnia alvei FB1</name>
    <dbReference type="NCBI Taxonomy" id="1453496"/>
    <lineage>
        <taxon>Bacteria</taxon>
        <taxon>Pseudomonadati</taxon>
        <taxon>Pseudomonadota</taxon>
        <taxon>Gammaproteobacteria</taxon>
        <taxon>Enterobacterales</taxon>
        <taxon>Hafniaceae</taxon>
        <taxon>Hafnia</taxon>
    </lineage>
</organism>
<dbReference type="HOGENOM" id="CLU_094143_0_0_6"/>
<dbReference type="Gene3D" id="3.40.50.150">
    <property type="entry name" value="Vaccinia Virus protein VP39"/>
    <property type="match status" value="1"/>
</dbReference>
<gene>
    <name evidence="7" type="ORF">AT03_05660</name>
</gene>
<dbReference type="Pfam" id="PF05175">
    <property type="entry name" value="MTS"/>
    <property type="match status" value="1"/>
</dbReference>
<protein>
    <submittedName>
        <fullName evidence="7">Cobalt-precorrin-6Y C(15)-methyltransferase</fullName>
    </submittedName>
</protein>
<dbReference type="CDD" id="cd02440">
    <property type="entry name" value="AdoMet_MTases"/>
    <property type="match status" value="1"/>
</dbReference>
<dbReference type="InterPro" id="IPR014008">
    <property type="entry name" value="Cbl_synth_MTase_CbiT"/>
</dbReference>
<dbReference type="NCBIfam" id="NF006138">
    <property type="entry name" value="PRK08287.1"/>
    <property type="match status" value="1"/>
</dbReference>
<dbReference type="PANTHER" id="PTHR43182">
    <property type="entry name" value="COBALT-PRECORRIN-6B C(15)-METHYLTRANSFERASE (DECARBOXYLATING)"/>
    <property type="match status" value="1"/>
</dbReference>
<feature type="domain" description="Methyltransferase small" evidence="6">
    <location>
        <begin position="24"/>
        <end position="137"/>
    </location>
</feature>
<name>A0A097QZK3_HAFAL</name>
<dbReference type="RefSeq" id="WP_025800482.1">
    <property type="nucleotide sequence ID" value="NZ_CP009706.1"/>
</dbReference>
<accession>A0A097QZK3</accession>
<dbReference type="EMBL" id="CP009706">
    <property type="protein sequence ID" value="AIU71924.1"/>
    <property type="molecule type" value="Genomic_DNA"/>
</dbReference>